<evidence type="ECO:0000259" key="1">
    <source>
        <dbReference type="Pfam" id="PF00078"/>
    </source>
</evidence>
<dbReference type="InterPro" id="IPR000477">
    <property type="entry name" value="RT_dom"/>
</dbReference>
<dbReference type="SUPFAM" id="SSF56672">
    <property type="entry name" value="DNA/RNA polymerases"/>
    <property type="match status" value="1"/>
</dbReference>
<accession>A0ABQ9I495</accession>
<evidence type="ECO:0000313" key="3">
    <source>
        <dbReference type="Proteomes" id="UP001159363"/>
    </source>
</evidence>
<dbReference type="InterPro" id="IPR036397">
    <property type="entry name" value="RNaseH_sf"/>
</dbReference>
<dbReference type="InterPro" id="IPR043128">
    <property type="entry name" value="Rev_trsase/Diguanyl_cyclase"/>
</dbReference>
<dbReference type="EMBL" id="JARBHB010000002">
    <property type="protein sequence ID" value="KAJ8891480.1"/>
    <property type="molecule type" value="Genomic_DNA"/>
</dbReference>
<dbReference type="InterPro" id="IPR043502">
    <property type="entry name" value="DNA/RNA_pol_sf"/>
</dbReference>
<dbReference type="PANTHER" id="PTHR37984:SF5">
    <property type="entry name" value="PROTEIN NYNRIN-LIKE"/>
    <property type="match status" value="1"/>
</dbReference>
<name>A0ABQ9I495_9NEOP</name>
<sequence>MVIAGIIQEADSPYSAPSLVISKKNRGLRYLTDFRKLNQYLTRVQYPLPRTEDILNALQNSSYITSLDLFSGFYSIPVRPRDCFKLAFTIDGDRDPHIYKLKLALLNLDQADKYRGLSRRYELAVNGEIFLTINTPHGPSKLTLVPKFILMRLYKPNMMQYLVAGMLALLVQFAKKPKSINSKPMGQSTSIPPQRKTWALDAKGPLPTTTRKNKYILVMTEYATCYVVAKAVPSIDTVTCAEFIKQVVLQSTSFQNELITNRLKSLGIKKLTTTAYNPRCNCLVEASN</sequence>
<dbReference type="InterPro" id="IPR050951">
    <property type="entry name" value="Retrovirus_Pol_polyprotein"/>
</dbReference>
<dbReference type="Proteomes" id="UP001159363">
    <property type="component" value="Chromosome 2"/>
</dbReference>
<feature type="domain" description="Reverse transcriptase" evidence="1">
    <location>
        <begin position="21"/>
        <end position="93"/>
    </location>
</feature>
<feature type="non-terminal residue" evidence="2">
    <location>
        <position position="288"/>
    </location>
</feature>
<dbReference type="PANTHER" id="PTHR37984">
    <property type="entry name" value="PROTEIN CBG26694"/>
    <property type="match status" value="1"/>
</dbReference>
<dbReference type="InterPro" id="IPR012337">
    <property type="entry name" value="RNaseH-like_sf"/>
</dbReference>
<evidence type="ECO:0000313" key="2">
    <source>
        <dbReference type="EMBL" id="KAJ8891480.1"/>
    </source>
</evidence>
<dbReference type="CDD" id="cd01647">
    <property type="entry name" value="RT_LTR"/>
    <property type="match status" value="1"/>
</dbReference>
<gene>
    <name evidence="2" type="ORF">PR048_004008</name>
</gene>
<proteinExistence type="predicted"/>
<dbReference type="Gene3D" id="3.30.420.10">
    <property type="entry name" value="Ribonuclease H-like superfamily/Ribonuclease H"/>
    <property type="match status" value="1"/>
</dbReference>
<protein>
    <recommendedName>
        <fullName evidence="1">Reverse transcriptase domain-containing protein</fullName>
    </recommendedName>
</protein>
<reference evidence="2 3" key="1">
    <citation type="submission" date="2023-02" db="EMBL/GenBank/DDBJ databases">
        <title>LHISI_Scaffold_Assembly.</title>
        <authorList>
            <person name="Stuart O.P."/>
            <person name="Cleave R."/>
            <person name="Magrath M.J.L."/>
            <person name="Mikheyev A.S."/>
        </authorList>
    </citation>
    <scope>NUCLEOTIDE SEQUENCE [LARGE SCALE GENOMIC DNA]</scope>
    <source>
        <strain evidence="2">Daus_M_001</strain>
        <tissue evidence="2">Leg muscle</tissue>
    </source>
</reference>
<dbReference type="Gene3D" id="3.10.10.10">
    <property type="entry name" value="HIV Type 1 Reverse Transcriptase, subunit A, domain 1"/>
    <property type="match status" value="1"/>
</dbReference>
<keyword evidence="3" id="KW-1185">Reference proteome</keyword>
<organism evidence="2 3">
    <name type="scientific">Dryococelus australis</name>
    <dbReference type="NCBI Taxonomy" id="614101"/>
    <lineage>
        <taxon>Eukaryota</taxon>
        <taxon>Metazoa</taxon>
        <taxon>Ecdysozoa</taxon>
        <taxon>Arthropoda</taxon>
        <taxon>Hexapoda</taxon>
        <taxon>Insecta</taxon>
        <taxon>Pterygota</taxon>
        <taxon>Neoptera</taxon>
        <taxon>Polyneoptera</taxon>
        <taxon>Phasmatodea</taxon>
        <taxon>Verophasmatodea</taxon>
        <taxon>Anareolatae</taxon>
        <taxon>Phasmatidae</taxon>
        <taxon>Eurycanthinae</taxon>
        <taxon>Dryococelus</taxon>
    </lineage>
</organism>
<comment type="caution">
    <text evidence="2">The sequence shown here is derived from an EMBL/GenBank/DDBJ whole genome shotgun (WGS) entry which is preliminary data.</text>
</comment>
<dbReference type="Pfam" id="PF00078">
    <property type="entry name" value="RVT_1"/>
    <property type="match status" value="1"/>
</dbReference>
<dbReference type="SUPFAM" id="SSF53098">
    <property type="entry name" value="Ribonuclease H-like"/>
    <property type="match status" value="1"/>
</dbReference>
<dbReference type="Gene3D" id="3.30.70.270">
    <property type="match status" value="1"/>
</dbReference>